<accession>A0AAW8CM79</accession>
<proteinExistence type="predicted"/>
<dbReference type="Proteomes" id="UP001230466">
    <property type="component" value="Unassembled WGS sequence"/>
</dbReference>
<dbReference type="RefSeq" id="WP_211598869.1">
    <property type="nucleotide sequence ID" value="NZ_JAGRQI010000019.1"/>
</dbReference>
<evidence type="ECO:0000313" key="2">
    <source>
        <dbReference type="Proteomes" id="UP001230466"/>
    </source>
</evidence>
<dbReference type="SUPFAM" id="SSF46785">
    <property type="entry name" value="Winged helix' DNA-binding domain"/>
    <property type="match status" value="1"/>
</dbReference>
<dbReference type="InterPro" id="IPR036390">
    <property type="entry name" value="WH_DNA-bd_sf"/>
</dbReference>
<gene>
    <name evidence="1" type="ORF">QJU78_03970</name>
</gene>
<sequence>MELKKDEHLIFTLEQFEMIEKLVLQNKGATRILLFFIKQKAKHSVIKLSYSEIAEELFMSYESVRVGVKFLQNNGYLEKQDFRCKKETKKPTFNLLKF</sequence>
<evidence type="ECO:0000313" key="1">
    <source>
        <dbReference type="EMBL" id="MDP8186932.1"/>
    </source>
</evidence>
<comment type="caution">
    <text evidence="1">The sequence shown here is derived from an EMBL/GenBank/DDBJ whole genome shotgun (WGS) entry which is preliminary data.</text>
</comment>
<dbReference type="EMBL" id="JASAYJ010000006">
    <property type="protein sequence ID" value="MDP8186932.1"/>
    <property type="molecule type" value="Genomic_DNA"/>
</dbReference>
<organism evidence="1 2">
    <name type="scientific">Pasteurella atlantica</name>
    <dbReference type="NCBI Taxonomy" id="2827233"/>
    <lineage>
        <taxon>Bacteria</taxon>
        <taxon>Pseudomonadati</taxon>
        <taxon>Pseudomonadota</taxon>
        <taxon>Gammaproteobacteria</taxon>
        <taxon>Pasteurellales</taxon>
        <taxon>Pasteurellaceae</taxon>
        <taxon>Pasteurella</taxon>
    </lineage>
</organism>
<protein>
    <recommendedName>
        <fullName evidence="3">Plasmid replication protein RepL domain-containing protein</fullName>
    </recommendedName>
</protein>
<reference evidence="1" key="1">
    <citation type="journal article" date="2023" name="Front. Microbiol.">
        <title>Phylogeography and host specificity of Pasteurellaceae pathogenic to sea-farmed fish in the north-east Atlantic.</title>
        <authorList>
            <person name="Gulla S."/>
            <person name="Colquhoun D.J."/>
            <person name="Olsen A.B."/>
            <person name="Spilsberg B."/>
            <person name="Lagesen K."/>
            <person name="Aakesson C.P."/>
            <person name="Strom S."/>
            <person name="Manji F."/>
            <person name="Birkbeck T.H."/>
            <person name="Nilsen H.K."/>
        </authorList>
    </citation>
    <scope>NUCLEOTIDE SEQUENCE</scope>
    <source>
        <strain evidence="1">VIB1234</strain>
    </source>
</reference>
<evidence type="ECO:0008006" key="3">
    <source>
        <dbReference type="Google" id="ProtNLM"/>
    </source>
</evidence>
<dbReference type="AlphaFoldDB" id="A0AAW8CM79"/>
<name>A0AAW8CM79_9PAST</name>